<evidence type="ECO:0000256" key="1">
    <source>
        <dbReference type="SAM" id="SignalP"/>
    </source>
</evidence>
<proteinExistence type="predicted"/>
<accession>A0ABS7PAB9</accession>
<gene>
    <name evidence="2" type="ORF">KYN89_02945</name>
</gene>
<protein>
    <submittedName>
        <fullName evidence="2">Uncharacterized protein</fullName>
    </submittedName>
</protein>
<dbReference type="EMBL" id="JAHWXP010000001">
    <property type="protein sequence ID" value="MBY8335994.1"/>
    <property type="molecule type" value="Genomic_DNA"/>
</dbReference>
<dbReference type="Proteomes" id="UP000759298">
    <property type="component" value="Unassembled WGS sequence"/>
</dbReference>
<name>A0ABS7PAB9_9SPHN</name>
<feature type="chain" id="PRO_5045090013" evidence="1">
    <location>
        <begin position="27"/>
        <end position="177"/>
    </location>
</feature>
<feature type="signal peptide" evidence="1">
    <location>
        <begin position="1"/>
        <end position="26"/>
    </location>
</feature>
<organism evidence="2 3">
    <name type="scientific">Alteriqipengyuania abyssalis</name>
    <dbReference type="NCBI Taxonomy" id="2860200"/>
    <lineage>
        <taxon>Bacteria</taxon>
        <taxon>Pseudomonadati</taxon>
        <taxon>Pseudomonadota</taxon>
        <taxon>Alphaproteobacteria</taxon>
        <taxon>Sphingomonadales</taxon>
        <taxon>Erythrobacteraceae</taxon>
        <taxon>Alteriqipengyuania</taxon>
    </lineage>
</organism>
<reference evidence="2 3" key="1">
    <citation type="submission" date="2021-07" db="EMBL/GenBank/DDBJ databases">
        <title>Alteriqipengyuania abyssalis NZ-12B nov, sp.nov isolated from deep sea sponge in pacific ocean.</title>
        <authorList>
            <person name="Tareen S."/>
            <person name="Wink J."/>
        </authorList>
    </citation>
    <scope>NUCLEOTIDE SEQUENCE [LARGE SCALE GENOMIC DNA]</scope>
    <source>
        <strain evidence="2 3">NZ-12B</strain>
    </source>
</reference>
<evidence type="ECO:0000313" key="3">
    <source>
        <dbReference type="Proteomes" id="UP000759298"/>
    </source>
</evidence>
<keyword evidence="3" id="KW-1185">Reference proteome</keyword>
<comment type="caution">
    <text evidence="2">The sequence shown here is derived from an EMBL/GenBank/DDBJ whole genome shotgun (WGS) entry which is preliminary data.</text>
</comment>
<evidence type="ECO:0000313" key="2">
    <source>
        <dbReference type="EMBL" id="MBY8335994.1"/>
    </source>
</evidence>
<sequence length="177" mass="18671">MEPSPPMIRQLAPLTCLLAASTTAAAQTPARPCISPSENEALVAYVMPELVGALEQRCAGALPAQPFLGTRSGALKTRLGPQAERAWPRARKVAQRLAGSRLPVDGPFEGVAKAALAPAAATIIARGFDGERCRIADRLLAELAPLPPENLARVMALFLEVGSAERDEVPFRVCPAN</sequence>
<keyword evidence="1" id="KW-0732">Signal</keyword>